<protein>
    <submittedName>
        <fullName evidence="2">Uncharacterized protein</fullName>
    </submittedName>
</protein>
<dbReference type="AlphaFoldDB" id="A9NLV4"/>
<proteinExistence type="evidence at transcript level"/>
<sequence length="65" mass="7761">MVLGEKVYMVENLQMKIFSYVMMALVFYLWPMLVRTPMVLSFLLLLQQHLILMASMSSLEESWRE</sequence>
<organism evidence="2">
    <name type="scientific">Picea sitchensis</name>
    <name type="common">Sitka spruce</name>
    <name type="synonym">Pinus sitchensis</name>
    <dbReference type="NCBI Taxonomy" id="3332"/>
    <lineage>
        <taxon>Eukaryota</taxon>
        <taxon>Viridiplantae</taxon>
        <taxon>Streptophyta</taxon>
        <taxon>Embryophyta</taxon>
        <taxon>Tracheophyta</taxon>
        <taxon>Spermatophyta</taxon>
        <taxon>Pinopsida</taxon>
        <taxon>Pinidae</taxon>
        <taxon>Conifers I</taxon>
        <taxon>Pinales</taxon>
        <taxon>Pinaceae</taxon>
        <taxon>Picea</taxon>
    </lineage>
</organism>
<keyword evidence="1" id="KW-1133">Transmembrane helix</keyword>
<keyword evidence="1" id="KW-0812">Transmembrane</keyword>
<reference evidence="2" key="1">
    <citation type="journal article" date="2008" name="BMC Genomics">
        <title>A conifer genomics resource of 200,000 spruce (Picea spp.) ESTs and 6,464 high-quality, sequence-finished full-length cDNAs for Sitka spruce (Picea sitchensis).</title>
        <authorList>
            <person name="Ralph S.G."/>
            <person name="Chun H.J."/>
            <person name="Kolosova N."/>
            <person name="Cooper D."/>
            <person name="Oddy C."/>
            <person name="Ritland C.E."/>
            <person name="Kirkpatrick R."/>
            <person name="Moore R."/>
            <person name="Barber S."/>
            <person name="Holt R.A."/>
            <person name="Jones S.J."/>
            <person name="Marra M.A."/>
            <person name="Douglas C.J."/>
            <person name="Ritland K."/>
            <person name="Bohlmann J."/>
        </authorList>
    </citation>
    <scope>NUCLEOTIDE SEQUENCE</scope>
    <source>
        <tissue evidence="2">Green portion of the leader tissue</tissue>
    </source>
</reference>
<evidence type="ECO:0000256" key="1">
    <source>
        <dbReference type="SAM" id="Phobius"/>
    </source>
</evidence>
<dbReference type="EMBL" id="EF082243">
    <property type="protein sequence ID" value="ABK21615.1"/>
    <property type="molecule type" value="mRNA"/>
</dbReference>
<keyword evidence="1" id="KW-0472">Membrane</keyword>
<evidence type="ECO:0000313" key="2">
    <source>
        <dbReference type="EMBL" id="ABK21615.1"/>
    </source>
</evidence>
<accession>A9NLV4</accession>
<name>A9NLV4_PICSI</name>
<feature type="transmembrane region" description="Helical" evidence="1">
    <location>
        <begin position="20"/>
        <end position="46"/>
    </location>
</feature>